<dbReference type="EMBL" id="FUIG01000024">
    <property type="protein sequence ID" value="SJM31150.1"/>
    <property type="molecule type" value="Genomic_DNA"/>
</dbReference>
<sequence>MVFGGATGFGLVSFDLGFGGRGHQAEQGGKRACLRRSAIVDALCFPHVLPDMVTKMCEREYEKDHSIAVHVSLREAGSGVAVRL</sequence>
<dbReference type="Proteomes" id="UP000245698">
    <property type="component" value="Unassembled WGS sequence"/>
</dbReference>
<organism evidence="1 2">
    <name type="scientific">Mesorhizobium delmotii</name>
    <dbReference type="NCBI Taxonomy" id="1631247"/>
    <lineage>
        <taxon>Bacteria</taxon>
        <taxon>Pseudomonadati</taxon>
        <taxon>Pseudomonadota</taxon>
        <taxon>Alphaproteobacteria</taxon>
        <taxon>Hyphomicrobiales</taxon>
        <taxon>Phyllobacteriaceae</taxon>
        <taxon>Mesorhizobium</taxon>
    </lineage>
</organism>
<gene>
    <name evidence="1" type="ORF">BQ8482_180378</name>
</gene>
<accession>A0A2P9AJ51</accession>
<keyword evidence="2" id="KW-1185">Reference proteome</keyword>
<dbReference type="AlphaFoldDB" id="A0A2P9AJ51"/>
<name>A0A2P9AJ51_9HYPH</name>
<reference evidence="2" key="1">
    <citation type="submission" date="2016-12" db="EMBL/GenBank/DDBJ databases">
        <authorList>
            <person name="Brunel B."/>
        </authorList>
    </citation>
    <scope>NUCLEOTIDE SEQUENCE [LARGE SCALE GENOMIC DNA]</scope>
</reference>
<evidence type="ECO:0000313" key="1">
    <source>
        <dbReference type="EMBL" id="SJM31150.1"/>
    </source>
</evidence>
<evidence type="ECO:0000313" key="2">
    <source>
        <dbReference type="Proteomes" id="UP000245698"/>
    </source>
</evidence>
<protein>
    <submittedName>
        <fullName evidence="1">Uncharacterized protein</fullName>
    </submittedName>
</protein>
<proteinExistence type="predicted"/>